<proteinExistence type="predicted"/>
<feature type="domain" description="DUF4387" evidence="2">
    <location>
        <begin position="510"/>
        <end position="606"/>
    </location>
</feature>
<evidence type="ECO:0000259" key="1">
    <source>
        <dbReference type="Pfam" id="PF07287"/>
    </source>
</evidence>
<accession>A0ABR4JCR4</accession>
<dbReference type="Proteomes" id="UP001610444">
    <property type="component" value="Unassembled WGS sequence"/>
</dbReference>
<evidence type="ECO:0000313" key="3">
    <source>
        <dbReference type="EMBL" id="KAL2837820.1"/>
    </source>
</evidence>
<gene>
    <name evidence="3" type="ORF">BJX68DRAFT_259460</name>
</gene>
<dbReference type="RefSeq" id="XP_070892723.1">
    <property type="nucleotide sequence ID" value="XM_071043699.1"/>
</dbReference>
<dbReference type="Pfam" id="PF14330">
    <property type="entry name" value="DUF4387"/>
    <property type="match status" value="1"/>
</dbReference>
<organism evidence="3 4">
    <name type="scientific">Aspergillus pseudodeflectus</name>
    <dbReference type="NCBI Taxonomy" id="176178"/>
    <lineage>
        <taxon>Eukaryota</taxon>
        <taxon>Fungi</taxon>
        <taxon>Dikarya</taxon>
        <taxon>Ascomycota</taxon>
        <taxon>Pezizomycotina</taxon>
        <taxon>Eurotiomycetes</taxon>
        <taxon>Eurotiomycetidae</taxon>
        <taxon>Eurotiales</taxon>
        <taxon>Aspergillaceae</taxon>
        <taxon>Aspergillus</taxon>
        <taxon>Aspergillus subgen. Nidulantes</taxon>
    </lineage>
</organism>
<dbReference type="InterPro" id="IPR025496">
    <property type="entry name" value="DUF4387"/>
</dbReference>
<feature type="domain" description="Acyclic terpene utilisation N-terminal" evidence="1">
    <location>
        <begin position="62"/>
        <end position="216"/>
    </location>
</feature>
<evidence type="ECO:0000313" key="4">
    <source>
        <dbReference type="Proteomes" id="UP001610444"/>
    </source>
</evidence>
<comment type="caution">
    <text evidence="3">The sequence shown here is derived from an EMBL/GenBank/DDBJ whole genome shotgun (WGS) entry which is preliminary data.</text>
</comment>
<keyword evidence="4" id="KW-1185">Reference proteome</keyword>
<protein>
    <submittedName>
        <fullName evidence="3">Uncharacterized protein</fullName>
    </submittedName>
</protein>
<dbReference type="Pfam" id="PF07287">
    <property type="entry name" value="AtuA"/>
    <property type="match status" value="1"/>
</dbReference>
<sequence length="608" mass="65633">MSQSLPLKLFTPTPMLGYGYDIDEFWRVVEAERPSAMIIDGGSTDPGPFMLGSGKPLCSKESYVRDLGPILEACAKYKTKFLLSTACGAGTNPQTDYLISIIEEIARDKGYRFTVTSIKFKEDRALIKKKLDSQDISPCGPVPDLMAQDIDEAVTIVAQMGPEPWLEVLKDETVDIIISGRSYDPAPFAAYAMHHGVEASSAWHMGKIVECGGQCATPKGRSMLVTLNRESFILTPTREGEKCTPLSVGAHSMYEKTRPDQLPGPGGVLHLDKVTYHPQADGKSLLVKGSVLVPTPKYQIKLEGAQAIGYRTTFIGGIRDPILIAGLDGFLTIVRKTTKEQFPSLDEEGGPKLIFHVYGKNAIMGPAEPSKHVSHEIGLLGEAVGTTQAIADAIANFARTTCLHAAYPGQMATAGNFASPLTPLEQSLGPVYKFSVYHLMNVEDPISFFPIAKSYVGVPEGQVRAFPASTPSNGANGTAIADHGEKTATAPEEIVAPAVTKSLDPGLVPITDLAKVIRSKNAGPFELTLDILFINKDAFDRAQLSKALTAENLAKLYGLPESDIITLMFYEPALGWKCTLKRAWPQGSIGERDTFGAQQHVPLLGIKI</sequence>
<dbReference type="EMBL" id="JBFXLR010000092">
    <property type="protein sequence ID" value="KAL2837820.1"/>
    <property type="molecule type" value="Genomic_DNA"/>
</dbReference>
<evidence type="ECO:0000259" key="2">
    <source>
        <dbReference type="Pfam" id="PF14330"/>
    </source>
</evidence>
<dbReference type="InterPro" id="IPR010839">
    <property type="entry name" value="AtuA_N"/>
</dbReference>
<reference evidence="3 4" key="1">
    <citation type="submission" date="2024-07" db="EMBL/GenBank/DDBJ databases">
        <title>Section-level genome sequencing and comparative genomics of Aspergillus sections Usti and Cavernicolus.</title>
        <authorList>
            <consortium name="Lawrence Berkeley National Laboratory"/>
            <person name="Nybo J.L."/>
            <person name="Vesth T.C."/>
            <person name="Theobald S."/>
            <person name="Frisvad J.C."/>
            <person name="Larsen T.O."/>
            <person name="Kjaerboelling I."/>
            <person name="Rothschild-Mancinelli K."/>
            <person name="Lyhne E.K."/>
            <person name="Kogle M.E."/>
            <person name="Barry K."/>
            <person name="Clum A."/>
            <person name="Na H."/>
            <person name="Ledsgaard L."/>
            <person name="Lin J."/>
            <person name="Lipzen A."/>
            <person name="Kuo A."/>
            <person name="Riley R."/>
            <person name="Mondo S."/>
            <person name="LaButti K."/>
            <person name="Haridas S."/>
            <person name="Pangalinan J."/>
            <person name="Salamov A.A."/>
            <person name="Simmons B.A."/>
            <person name="Magnuson J.K."/>
            <person name="Chen J."/>
            <person name="Drula E."/>
            <person name="Henrissat B."/>
            <person name="Wiebenga A."/>
            <person name="Lubbers R.J."/>
            <person name="Gomes A.C."/>
            <person name="Macurrencykelacurrency M.R."/>
            <person name="Stajich J."/>
            <person name="Grigoriev I.V."/>
            <person name="Mortensen U.H."/>
            <person name="De vries R.P."/>
            <person name="Baker S.E."/>
            <person name="Andersen M.R."/>
        </authorList>
    </citation>
    <scope>NUCLEOTIDE SEQUENCE [LARGE SCALE GENOMIC DNA]</scope>
    <source>
        <strain evidence="3 4">CBS 756.74</strain>
    </source>
</reference>
<name>A0ABR4JCR4_9EURO</name>
<dbReference type="GeneID" id="98158863"/>